<accession>A0AAV7JIP4</accession>
<name>A0AAV7JIP4_9METZ</name>
<organism evidence="1 2">
    <name type="scientific">Oopsacas minuta</name>
    <dbReference type="NCBI Taxonomy" id="111878"/>
    <lineage>
        <taxon>Eukaryota</taxon>
        <taxon>Metazoa</taxon>
        <taxon>Porifera</taxon>
        <taxon>Hexactinellida</taxon>
        <taxon>Hexasterophora</taxon>
        <taxon>Lyssacinosida</taxon>
        <taxon>Leucopsacidae</taxon>
        <taxon>Oopsacas</taxon>
    </lineage>
</organism>
<protein>
    <submittedName>
        <fullName evidence="1">Uncharacterized protein</fullName>
    </submittedName>
</protein>
<comment type="caution">
    <text evidence="1">The sequence shown here is derived from an EMBL/GenBank/DDBJ whole genome shotgun (WGS) entry which is preliminary data.</text>
</comment>
<evidence type="ECO:0000313" key="1">
    <source>
        <dbReference type="EMBL" id="KAI6648751.1"/>
    </source>
</evidence>
<gene>
    <name evidence="1" type="ORF">LOD99_7138</name>
</gene>
<sequence length="107" mass="12976">MHCEEKYKLLWTETKNFRKQHGGEAAKLTHKVRRPSRYDISEQHVWQTLDEYYLSIYYQVLDHACDRLRQWFSTREISPHWGDGNTEEGIEGDTYPERTIYTWGVHK</sequence>
<dbReference type="EMBL" id="JAKMXF010000326">
    <property type="protein sequence ID" value="KAI6648751.1"/>
    <property type="molecule type" value="Genomic_DNA"/>
</dbReference>
<keyword evidence="2" id="KW-1185">Reference proteome</keyword>
<reference evidence="1 2" key="1">
    <citation type="journal article" date="2023" name="BMC Biol.">
        <title>The compact genome of the sponge Oopsacas minuta (Hexactinellida) is lacking key metazoan core genes.</title>
        <authorList>
            <person name="Santini S."/>
            <person name="Schenkelaars Q."/>
            <person name="Jourda C."/>
            <person name="Duchesne M."/>
            <person name="Belahbib H."/>
            <person name="Rocher C."/>
            <person name="Selva M."/>
            <person name="Riesgo A."/>
            <person name="Vervoort M."/>
            <person name="Leys S.P."/>
            <person name="Kodjabachian L."/>
            <person name="Le Bivic A."/>
            <person name="Borchiellini C."/>
            <person name="Claverie J.M."/>
            <person name="Renard E."/>
        </authorList>
    </citation>
    <scope>NUCLEOTIDE SEQUENCE [LARGE SCALE GENOMIC DNA]</scope>
    <source>
        <strain evidence="1">SPO-2</strain>
    </source>
</reference>
<evidence type="ECO:0000313" key="2">
    <source>
        <dbReference type="Proteomes" id="UP001165289"/>
    </source>
</evidence>
<dbReference type="AlphaFoldDB" id="A0AAV7JIP4"/>
<proteinExistence type="predicted"/>
<dbReference type="Proteomes" id="UP001165289">
    <property type="component" value="Unassembled WGS sequence"/>
</dbReference>